<dbReference type="HAMAP" id="MF_00758">
    <property type="entry name" value="UPF0301"/>
    <property type="match status" value="1"/>
</dbReference>
<gene>
    <name evidence="3" type="ORF">NCTC10296_01634</name>
</gene>
<dbReference type="Proteomes" id="UP000279284">
    <property type="component" value="Chromosome"/>
</dbReference>
<dbReference type="InterPro" id="IPR003774">
    <property type="entry name" value="AlgH-like"/>
</dbReference>
<evidence type="ECO:0000313" key="4">
    <source>
        <dbReference type="Proteomes" id="UP000279284"/>
    </source>
</evidence>
<evidence type="ECO:0000256" key="1">
    <source>
        <dbReference type="ARBA" id="ARBA00009600"/>
    </source>
</evidence>
<evidence type="ECO:0000256" key="2">
    <source>
        <dbReference type="HAMAP-Rule" id="MF_00758"/>
    </source>
</evidence>
<dbReference type="SUPFAM" id="SSF143456">
    <property type="entry name" value="VC0467-like"/>
    <property type="match status" value="1"/>
</dbReference>
<evidence type="ECO:0000313" key="3">
    <source>
        <dbReference type="EMBL" id="VEF02130.1"/>
    </source>
</evidence>
<keyword evidence="4" id="KW-1185">Reference proteome</keyword>
<dbReference type="STRING" id="493.BWD07_03135"/>
<proteinExistence type="inferred from homology"/>
<protein>
    <recommendedName>
        <fullName evidence="2">UPF0301 protein NCTC10296_01634</fullName>
    </recommendedName>
</protein>
<name>A0A3S4NP31_9NEIS</name>
<comment type="similarity">
    <text evidence="1 2">Belongs to the UPF0301 (AlgH) family.</text>
</comment>
<dbReference type="AlphaFoldDB" id="A0A3S4NP31"/>
<dbReference type="Pfam" id="PF02622">
    <property type="entry name" value="DUF179"/>
    <property type="match status" value="1"/>
</dbReference>
<dbReference type="PANTHER" id="PTHR30327:SF1">
    <property type="entry name" value="UPF0301 PROTEIN YQGE"/>
    <property type="match status" value="1"/>
</dbReference>
<dbReference type="Gene3D" id="3.40.1740.10">
    <property type="entry name" value="VC0467-like"/>
    <property type="match status" value="1"/>
</dbReference>
<reference evidence="3 4" key="1">
    <citation type="submission" date="2018-12" db="EMBL/GenBank/DDBJ databases">
        <authorList>
            <consortium name="Pathogen Informatics"/>
        </authorList>
    </citation>
    <scope>NUCLEOTIDE SEQUENCE [LARGE SCALE GENOMIC DNA]</scope>
    <source>
        <strain evidence="3 4">NCTC10296</strain>
    </source>
</reference>
<dbReference type="OrthoDB" id="9807486at2"/>
<dbReference type="NCBIfam" id="NF001266">
    <property type="entry name" value="PRK00228.1-1"/>
    <property type="match status" value="1"/>
</dbReference>
<sequence>MKSSMNLTDHFLIASLSMSDMFFENSVVYLCEHNEDGALGVIINKPSPVTMDLVFEAAGHHTPERFKGEWVMMGGPVQIDRGFVVHMPIGSWQSSLAVNDHVAMTTSRDIIEKLSQPDLVEKAIITIGYASWSKGQLEQELMDNSWLTVPADEQILFDLPHEERYEAALAKLGVSPQTLMGGAGHA</sequence>
<accession>A0A3S4NP31</accession>
<organism evidence="3 4">
    <name type="scientific">Neisseria canis</name>
    <dbReference type="NCBI Taxonomy" id="493"/>
    <lineage>
        <taxon>Bacteria</taxon>
        <taxon>Pseudomonadati</taxon>
        <taxon>Pseudomonadota</taxon>
        <taxon>Betaproteobacteria</taxon>
        <taxon>Neisseriales</taxon>
        <taxon>Neisseriaceae</taxon>
        <taxon>Neisseria</taxon>
    </lineage>
</organism>
<dbReference type="PANTHER" id="PTHR30327">
    <property type="entry name" value="UNCHARACTERIZED PROTEIN YQGE"/>
    <property type="match status" value="1"/>
</dbReference>
<dbReference type="GO" id="GO:0005829">
    <property type="term" value="C:cytosol"/>
    <property type="evidence" value="ECO:0007669"/>
    <property type="project" value="TreeGrafter"/>
</dbReference>
<dbReference type="EMBL" id="LR134313">
    <property type="protein sequence ID" value="VEF02130.1"/>
    <property type="molecule type" value="Genomic_DNA"/>
</dbReference>
<dbReference type="KEGG" id="nci:NCTC10296_01634"/>